<gene>
    <name evidence="1" type="ORF">AAFF_G00329410</name>
</gene>
<sequence>MNGKLILQLNAAPSPRWVIRVTVELAVGGKTSTERVHAGEAQMASALLLLQSRANPRGIRRLACRRGDGVSKWRASERTADREACRVMEGPPPSPRQPIQLICLFLLRLTSRRLIEFSTRSLMKATCSCPR</sequence>
<comment type="caution">
    <text evidence="1">The sequence shown here is derived from an EMBL/GenBank/DDBJ whole genome shotgun (WGS) entry which is preliminary data.</text>
</comment>
<organism evidence="1 2">
    <name type="scientific">Aldrovandia affinis</name>
    <dbReference type="NCBI Taxonomy" id="143900"/>
    <lineage>
        <taxon>Eukaryota</taxon>
        <taxon>Metazoa</taxon>
        <taxon>Chordata</taxon>
        <taxon>Craniata</taxon>
        <taxon>Vertebrata</taxon>
        <taxon>Euteleostomi</taxon>
        <taxon>Actinopterygii</taxon>
        <taxon>Neopterygii</taxon>
        <taxon>Teleostei</taxon>
        <taxon>Notacanthiformes</taxon>
        <taxon>Halosauridae</taxon>
        <taxon>Aldrovandia</taxon>
    </lineage>
</organism>
<dbReference type="AlphaFoldDB" id="A0AAD7SLX1"/>
<reference evidence="1" key="1">
    <citation type="journal article" date="2023" name="Science">
        <title>Genome structures resolve the early diversification of teleost fishes.</title>
        <authorList>
            <person name="Parey E."/>
            <person name="Louis A."/>
            <person name="Montfort J."/>
            <person name="Bouchez O."/>
            <person name="Roques C."/>
            <person name="Iampietro C."/>
            <person name="Lluch J."/>
            <person name="Castinel A."/>
            <person name="Donnadieu C."/>
            <person name="Desvignes T."/>
            <person name="Floi Bucao C."/>
            <person name="Jouanno E."/>
            <person name="Wen M."/>
            <person name="Mejri S."/>
            <person name="Dirks R."/>
            <person name="Jansen H."/>
            <person name="Henkel C."/>
            <person name="Chen W.J."/>
            <person name="Zahm M."/>
            <person name="Cabau C."/>
            <person name="Klopp C."/>
            <person name="Thompson A.W."/>
            <person name="Robinson-Rechavi M."/>
            <person name="Braasch I."/>
            <person name="Lecointre G."/>
            <person name="Bobe J."/>
            <person name="Postlethwait J.H."/>
            <person name="Berthelot C."/>
            <person name="Roest Crollius H."/>
            <person name="Guiguen Y."/>
        </authorList>
    </citation>
    <scope>NUCLEOTIDE SEQUENCE</scope>
    <source>
        <strain evidence="1">NC1722</strain>
    </source>
</reference>
<dbReference type="EMBL" id="JAINUG010000050">
    <property type="protein sequence ID" value="KAJ8405020.1"/>
    <property type="molecule type" value="Genomic_DNA"/>
</dbReference>
<evidence type="ECO:0000313" key="1">
    <source>
        <dbReference type="EMBL" id="KAJ8405020.1"/>
    </source>
</evidence>
<name>A0AAD7SLX1_9TELE</name>
<accession>A0AAD7SLX1</accession>
<proteinExistence type="predicted"/>
<protein>
    <submittedName>
        <fullName evidence="1">Uncharacterized protein</fullName>
    </submittedName>
</protein>
<evidence type="ECO:0000313" key="2">
    <source>
        <dbReference type="Proteomes" id="UP001221898"/>
    </source>
</evidence>
<dbReference type="Proteomes" id="UP001221898">
    <property type="component" value="Unassembled WGS sequence"/>
</dbReference>
<keyword evidence="2" id="KW-1185">Reference proteome</keyword>